<comment type="caution">
    <text evidence="3">The sequence shown here is derived from an EMBL/GenBank/DDBJ whole genome shotgun (WGS) entry which is preliminary data.</text>
</comment>
<reference evidence="3" key="1">
    <citation type="submission" date="2024-03" db="EMBL/GenBank/DDBJ databases">
        <title>WGS assembly of Saponaria officinalis var. Norfolk2.</title>
        <authorList>
            <person name="Jenkins J."/>
            <person name="Shu S."/>
            <person name="Grimwood J."/>
            <person name="Barry K."/>
            <person name="Goodstein D."/>
            <person name="Schmutz J."/>
            <person name="Leebens-Mack J."/>
            <person name="Osbourn A."/>
        </authorList>
    </citation>
    <scope>NUCLEOTIDE SEQUENCE [LARGE SCALE GENOMIC DNA]</scope>
    <source>
        <strain evidence="3">JIC</strain>
    </source>
</reference>
<sequence>MGDGIQISKSLLYQLVENDENSKKNTKKTKPRIPREPQPSQKQPQQKTISNEPEMKGTPAGAWPLQAPLFLPVPNQSTSRNPELESIRSVLKESESVLEKVQKHEENMVKEVTERAKELHEKEFKLPQQKTDICQIEKDACVACYKEHVKDPLKCSTFVGNYQECVRRARKQA</sequence>
<feature type="region of interest" description="Disordered" evidence="2">
    <location>
        <begin position="16"/>
        <end position="84"/>
    </location>
</feature>
<feature type="compositionally biased region" description="Low complexity" evidence="2">
    <location>
        <begin position="38"/>
        <end position="47"/>
    </location>
</feature>
<dbReference type="Proteomes" id="UP001443914">
    <property type="component" value="Unassembled WGS sequence"/>
</dbReference>
<evidence type="ECO:0000256" key="1">
    <source>
        <dbReference type="SAM" id="Coils"/>
    </source>
</evidence>
<organism evidence="3 4">
    <name type="scientific">Saponaria officinalis</name>
    <name type="common">Common soapwort</name>
    <name type="synonym">Lychnis saponaria</name>
    <dbReference type="NCBI Taxonomy" id="3572"/>
    <lineage>
        <taxon>Eukaryota</taxon>
        <taxon>Viridiplantae</taxon>
        <taxon>Streptophyta</taxon>
        <taxon>Embryophyta</taxon>
        <taxon>Tracheophyta</taxon>
        <taxon>Spermatophyta</taxon>
        <taxon>Magnoliopsida</taxon>
        <taxon>eudicotyledons</taxon>
        <taxon>Gunneridae</taxon>
        <taxon>Pentapetalae</taxon>
        <taxon>Caryophyllales</taxon>
        <taxon>Caryophyllaceae</taxon>
        <taxon>Caryophylleae</taxon>
        <taxon>Saponaria</taxon>
    </lineage>
</organism>
<proteinExistence type="predicted"/>
<protein>
    <submittedName>
        <fullName evidence="3">Uncharacterized protein</fullName>
    </submittedName>
</protein>
<dbReference type="EMBL" id="JBDFQZ010000012">
    <property type="protein sequence ID" value="KAK9674350.1"/>
    <property type="molecule type" value="Genomic_DNA"/>
</dbReference>
<name>A0AAW1HE39_SAPOF</name>
<accession>A0AAW1HE39</accession>
<gene>
    <name evidence="3" type="ORF">RND81_12G227100</name>
</gene>
<dbReference type="AlphaFoldDB" id="A0AAW1HE39"/>
<dbReference type="PANTHER" id="PTHR47587:SF2">
    <property type="entry name" value="OS05G0103500 PROTEIN"/>
    <property type="match status" value="1"/>
</dbReference>
<dbReference type="PANTHER" id="PTHR47587">
    <property type="entry name" value="OS05G0103500 PROTEIN"/>
    <property type="match status" value="1"/>
</dbReference>
<feature type="coiled-coil region" evidence="1">
    <location>
        <begin position="87"/>
        <end position="122"/>
    </location>
</feature>
<evidence type="ECO:0000256" key="2">
    <source>
        <dbReference type="SAM" id="MobiDB-lite"/>
    </source>
</evidence>
<keyword evidence="1" id="KW-0175">Coiled coil</keyword>
<evidence type="ECO:0000313" key="4">
    <source>
        <dbReference type="Proteomes" id="UP001443914"/>
    </source>
</evidence>
<keyword evidence="4" id="KW-1185">Reference proteome</keyword>
<evidence type="ECO:0000313" key="3">
    <source>
        <dbReference type="EMBL" id="KAK9674350.1"/>
    </source>
</evidence>